<accession>A0A914CVY8</accession>
<organism evidence="1 2">
    <name type="scientific">Acrobeloides nanus</name>
    <dbReference type="NCBI Taxonomy" id="290746"/>
    <lineage>
        <taxon>Eukaryota</taxon>
        <taxon>Metazoa</taxon>
        <taxon>Ecdysozoa</taxon>
        <taxon>Nematoda</taxon>
        <taxon>Chromadorea</taxon>
        <taxon>Rhabditida</taxon>
        <taxon>Tylenchina</taxon>
        <taxon>Cephalobomorpha</taxon>
        <taxon>Cephaloboidea</taxon>
        <taxon>Cephalobidae</taxon>
        <taxon>Acrobeloides</taxon>
    </lineage>
</organism>
<protein>
    <submittedName>
        <fullName evidence="2">Uncharacterized protein</fullName>
    </submittedName>
</protein>
<evidence type="ECO:0000313" key="1">
    <source>
        <dbReference type="Proteomes" id="UP000887540"/>
    </source>
</evidence>
<dbReference type="WBParaSite" id="ACRNAN_scaffold14732.g16868.t1">
    <property type="protein sequence ID" value="ACRNAN_scaffold14732.g16868.t1"/>
    <property type="gene ID" value="ACRNAN_scaffold14732.g16868"/>
</dbReference>
<proteinExistence type="predicted"/>
<reference evidence="2" key="1">
    <citation type="submission" date="2022-11" db="UniProtKB">
        <authorList>
            <consortium name="WormBaseParasite"/>
        </authorList>
    </citation>
    <scope>IDENTIFICATION</scope>
</reference>
<name>A0A914CVY8_9BILA</name>
<dbReference type="Proteomes" id="UP000887540">
    <property type="component" value="Unplaced"/>
</dbReference>
<keyword evidence="1" id="KW-1185">Reference proteome</keyword>
<sequence>MILKNKTVRKPNRFWDDINNKYYGLRKKKLELEKKERGSTEFNAETEFTDDEPDAQVVNKEKSTIKSINLLHARTVKNDGDGPVYLLTKPKVFDRSTSEKYVPKDIFECFVDSKSHDDKEDKTPDLNLKRSVSNQSILSSKVQLSKERPVMNLQNTRVMVMPSHAFASSSQESMTPNLETFKKVSVSDLHINNSLEANVISQYLEHDMTKSYEEFVGPAKYPSPTITMNFDDCSSDTDVFQENAMPGNYMAPNICNFDPVEDYDHLDQYDDDSKILDRIVCMAEEMDLKELLDFYETYVAEKNDTITGVLEADVIKSIKAVLSKRMILYKNMLRNENLVQNLDSAQLSHSSKPILKHTVLNQFVTLTKTQPINVTPIMNLFDTKAVSKFQENSVFDSAQDVYIPSTNIQVAKTPNDKEQKRKMSYLSKISSRSSTYNRFHK</sequence>
<dbReference type="AlphaFoldDB" id="A0A914CVY8"/>
<evidence type="ECO:0000313" key="2">
    <source>
        <dbReference type="WBParaSite" id="ACRNAN_scaffold14732.g16868.t1"/>
    </source>
</evidence>